<keyword evidence="1" id="KW-0678">Repressor</keyword>
<dbReference type="Gene3D" id="1.10.1660.10">
    <property type="match status" value="1"/>
</dbReference>
<reference evidence="6" key="1">
    <citation type="journal article" date="2014" name="Int. J. Syst. Evol. Microbiol.">
        <title>Complete genome sequence of Corynebacterium casei LMG S-19264T (=DSM 44701T), isolated from a smear-ripened cheese.</title>
        <authorList>
            <consortium name="US DOE Joint Genome Institute (JGI-PGF)"/>
            <person name="Walter F."/>
            <person name="Albersmeier A."/>
            <person name="Kalinowski J."/>
            <person name="Ruckert C."/>
        </authorList>
    </citation>
    <scope>NUCLEOTIDE SEQUENCE</scope>
    <source>
        <strain evidence="6">CGMCC 1.15290</strain>
    </source>
</reference>
<evidence type="ECO:0000259" key="5">
    <source>
        <dbReference type="PROSITE" id="PS50937"/>
    </source>
</evidence>
<evidence type="ECO:0000256" key="2">
    <source>
        <dbReference type="ARBA" id="ARBA00023015"/>
    </source>
</evidence>
<dbReference type="AlphaFoldDB" id="A0A917MW10"/>
<name>A0A917MW10_9BACT</name>
<dbReference type="RefSeq" id="WP_188952098.1">
    <property type="nucleotide sequence ID" value="NZ_BMIB01000002.1"/>
</dbReference>
<accession>A0A917MW10</accession>
<dbReference type="Gene3D" id="3.40.50.280">
    <property type="entry name" value="Cobalamin-binding domain"/>
    <property type="match status" value="1"/>
</dbReference>
<dbReference type="Gene3D" id="1.10.1240.10">
    <property type="entry name" value="Methionine synthase domain"/>
    <property type="match status" value="1"/>
</dbReference>
<dbReference type="GO" id="GO:0003677">
    <property type="term" value="F:DNA binding"/>
    <property type="evidence" value="ECO:0007669"/>
    <property type="project" value="UniProtKB-KW"/>
</dbReference>
<dbReference type="InterPro" id="IPR047057">
    <property type="entry name" value="MerR_fam"/>
</dbReference>
<dbReference type="SUPFAM" id="SSF52242">
    <property type="entry name" value="Cobalamin (vitamin B12)-binding domain"/>
    <property type="match status" value="1"/>
</dbReference>
<keyword evidence="4" id="KW-0804">Transcription</keyword>
<sequence>MFKFEHRKLEQVDSFVISQLAGFSGIKPHTIRIWEKRYQALQPERSEGNTRYYNSHQLKRLLNIVSLMHTEHKLQELCTMPDEQLAMLIQKHYLSTPDAGTSQYVSQLIHAGISWQEQRFQQLLTRCIKQHGVAATYKEVIYPLLQRTGIMWAAGTLNPAQEHFITHLLRQKLATAVDALPAPPDNAECWLLFLPEDEWHETGLLFSQYLLRQTGKKVIYLGGNVPESTLQQAITAVQPQHLLLFLVHRNPPEHTQAYLNNLRRYFKARNHIYVCGSASLLETVELPADTYLLHTPQQLEQTLSSTN</sequence>
<dbReference type="GO" id="GO:0031419">
    <property type="term" value="F:cobalamin binding"/>
    <property type="evidence" value="ECO:0007669"/>
    <property type="project" value="InterPro"/>
</dbReference>
<dbReference type="InterPro" id="IPR036594">
    <property type="entry name" value="Meth_synthase_dom"/>
</dbReference>
<dbReference type="Pfam" id="PF13411">
    <property type="entry name" value="MerR_1"/>
    <property type="match status" value="1"/>
</dbReference>
<dbReference type="InterPro" id="IPR009061">
    <property type="entry name" value="DNA-bd_dom_put_sf"/>
</dbReference>
<dbReference type="GO" id="GO:0046872">
    <property type="term" value="F:metal ion binding"/>
    <property type="evidence" value="ECO:0007669"/>
    <property type="project" value="InterPro"/>
</dbReference>
<protein>
    <recommendedName>
        <fullName evidence="5">HTH merR-type domain-containing protein</fullName>
    </recommendedName>
</protein>
<reference evidence="6" key="2">
    <citation type="submission" date="2020-09" db="EMBL/GenBank/DDBJ databases">
        <authorList>
            <person name="Sun Q."/>
            <person name="Zhou Y."/>
        </authorList>
    </citation>
    <scope>NUCLEOTIDE SEQUENCE</scope>
    <source>
        <strain evidence="6">CGMCC 1.15290</strain>
    </source>
</reference>
<dbReference type="InterPro" id="IPR000551">
    <property type="entry name" value="MerR-type_HTH_dom"/>
</dbReference>
<dbReference type="PROSITE" id="PS50937">
    <property type="entry name" value="HTH_MERR_2"/>
    <property type="match status" value="1"/>
</dbReference>
<proteinExistence type="predicted"/>
<dbReference type="SMART" id="SM00422">
    <property type="entry name" value="HTH_MERR"/>
    <property type="match status" value="1"/>
</dbReference>
<comment type="caution">
    <text evidence="6">The sequence shown here is derived from an EMBL/GenBank/DDBJ whole genome shotgun (WGS) entry which is preliminary data.</text>
</comment>
<dbReference type="InterPro" id="IPR036724">
    <property type="entry name" value="Cobalamin-bd_sf"/>
</dbReference>
<evidence type="ECO:0000256" key="1">
    <source>
        <dbReference type="ARBA" id="ARBA00022491"/>
    </source>
</evidence>
<dbReference type="PANTHER" id="PTHR30204:SF69">
    <property type="entry name" value="MERR-FAMILY TRANSCRIPTIONAL REGULATOR"/>
    <property type="match status" value="1"/>
</dbReference>
<dbReference type="PANTHER" id="PTHR30204">
    <property type="entry name" value="REDOX-CYCLING DRUG-SENSING TRANSCRIPTIONAL ACTIVATOR SOXR"/>
    <property type="match status" value="1"/>
</dbReference>
<keyword evidence="3" id="KW-0238">DNA-binding</keyword>
<gene>
    <name evidence="6" type="ORF">GCM10011379_22250</name>
</gene>
<organism evidence="6 7">
    <name type="scientific">Filimonas zeae</name>
    <dbReference type="NCBI Taxonomy" id="1737353"/>
    <lineage>
        <taxon>Bacteria</taxon>
        <taxon>Pseudomonadati</taxon>
        <taxon>Bacteroidota</taxon>
        <taxon>Chitinophagia</taxon>
        <taxon>Chitinophagales</taxon>
        <taxon>Chitinophagaceae</taxon>
        <taxon>Filimonas</taxon>
    </lineage>
</organism>
<dbReference type="Proteomes" id="UP000627292">
    <property type="component" value="Unassembled WGS sequence"/>
</dbReference>
<dbReference type="SUPFAM" id="SSF46955">
    <property type="entry name" value="Putative DNA-binding domain"/>
    <property type="match status" value="1"/>
</dbReference>
<evidence type="ECO:0000256" key="4">
    <source>
        <dbReference type="ARBA" id="ARBA00023163"/>
    </source>
</evidence>
<feature type="domain" description="HTH merR-type" evidence="5">
    <location>
        <begin position="14"/>
        <end position="83"/>
    </location>
</feature>
<dbReference type="EMBL" id="BMIB01000002">
    <property type="protein sequence ID" value="GGH67215.1"/>
    <property type="molecule type" value="Genomic_DNA"/>
</dbReference>
<dbReference type="GO" id="GO:0003700">
    <property type="term" value="F:DNA-binding transcription factor activity"/>
    <property type="evidence" value="ECO:0007669"/>
    <property type="project" value="InterPro"/>
</dbReference>
<dbReference type="InterPro" id="IPR003759">
    <property type="entry name" value="Cbl-bd_cap"/>
</dbReference>
<evidence type="ECO:0000313" key="6">
    <source>
        <dbReference type="EMBL" id="GGH67215.1"/>
    </source>
</evidence>
<evidence type="ECO:0000256" key="3">
    <source>
        <dbReference type="ARBA" id="ARBA00023125"/>
    </source>
</evidence>
<keyword evidence="2" id="KW-0805">Transcription regulation</keyword>
<evidence type="ECO:0000313" key="7">
    <source>
        <dbReference type="Proteomes" id="UP000627292"/>
    </source>
</evidence>
<keyword evidence="7" id="KW-1185">Reference proteome</keyword>
<dbReference type="Pfam" id="PF02607">
    <property type="entry name" value="B12-binding_2"/>
    <property type="match status" value="1"/>
</dbReference>